<gene>
    <name evidence="1" type="ORF">PVP01_0009530</name>
</gene>
<dbReference type="AlphaFoldDB" id="A0A565A7L0"/>
<organism evidence="1">
    <name type="scientific">Plasmodium vivax</name>
    <name type="common">malaria parasite P. vivax</name>
    <dbReference type="NCBI Taxonomy" id="5855"/>
    <lineage>
        <taxon>Eukaryota</taxon>
        <taxon>Sar</taxon>
        <taxon>Alveolata</taxon>
        <taxon>Apicomplexa</taxon>
        <taxon>Aconoidasida</taxon>
        <taxon>Haemosporida</taxon>
        <taxon>Plasmodiidae</taxon>
        <taxon>Plasmodium</taxon>
        <taxon>Plasmodium (Plasmodium)</taxon>
    </lineage>
</organism>
<protein>
    <submittedName>
        <fullName evidence="1">VIR protein</fullName>
    </submittedName>
</protein>
<dbReference type="Pfam" id="PF05795">
    <property type="entry name" value="Plasmodium_Vir"/>
    <property type="match status" value="1"/>
</dbReference>
<evidence type="ECO:0000313" key="1">
    <source>
        <dbReference type="EMBL" id="VVA00240.1"/>
    </source>
</evidence>
<dbReference type="OrthoDB" id="10293048at2759"/>
<name>A0A565A7L0_PLAVI</name>
<dbReference type="VEuPathDB" id="PlasmoDB:PVPAM_000016900"/>
<dbReference type="Proteomes" id="UP000220605">
    <property type="component" value="Unassembled WGS sequence"/>
</dbReference>
<proteinExistence type="predicted"/>
<dbReference type="InterPro" id="IPR008780">
    <property type="entry name" value="Plasmodium_Vir"/>
</dbReference>
<dbReference type="VEuPathDB" id="PlasmoDB:PVW1_120011500"/>
<sequence>MSKPNDCSKSFPSEEFYDKLNEDPGNTIFYDFYCKDISSILKPDRRNIELCYKVVKYLIINAYDHKEKLACKDCNLLNYWVFDQIKSINGEDKTKINIAYGYIKHILSMMMKIYYKSNKSQCIFDIQIPYYQNWEAKKEFYEYCQDYKEINEKKDLALSGCEKYRDYLKKKPHLLANFEQIIADNK</sequence>
<dbReference type="EMBL" id="FLZR02000055">
    <property type="protein sequence ID" value="VVA00240.1"/>
    <property type="molecule type" value="Genomic_DNA"/>
</dbReference>
<accession>A0A565A7L0</accession>
<reference evidence="1" key="1">
    <citation type="submission" date="2016-07" db="EMBL/GenBank/DDBJ databases">
        <authorList>
            <consortium name="Pathogen Informatics"/>
        </authorList>
    </citation>
    <scope>NUCLEOTIDE SEQUENCE</scope>
</reference>
<dbReference type="VEuPathDB" id="PlasmoDB:PVP01_0009530"/>